<keyword evidence="3" id="KW-1185">Reference proteome</keyword>
<evidence type="ECO:0000313" key="2">
    <source>
        <dbReference type="EMBL" id="PAP75178.1"/>
    </source>
</evidence>
<feature type="transmembrane region" description="Helical" evidence="1">
    <location>
        <begin position="69"/>
        <end position="91"/>
    </location>
</feature>
<dbReference type="EMBL" id="MQWD01000001">
    <property type="protein sequence ID" value="PAP75178.1"/>
    <property type="molecule type" value="Genomic_DNA"/>
</dbReference>
<evidence type="ECO:0000256" key="1">
    <source>
        <dbReference type="SAM" id="Phobius"/>
    </source>
</evidence>
<dbReference type="RefSeq" id="WP_095508814.1">
    <property type="nucleotide sequence ID" value="NZ_MQWD01000001.1"/>
</dbReference>
<keyword evidence="1" id="KW-1133">Transmembrane helix</keyword>
<name>A0A271IW74_9BACT</name>
<dbReference type="OrthoDB" id="9899282at2"/>
<feature type="transmembrane region" description="Helical" evidence="1">
    <location>
        <begin position="37"/>
        <end position="57"/>
    </location>
</feature>
<dbReference type="Proteomes" id="UP000216339">
    <property type="component" value="Unassembled WGS sequence"/>
</dbReference>
<keyword evidence="1" id="KW-0812">Transmembrane</keyword>
<feature type="transmembrane region" description="Helical" evidence="1">
    <location>
        <begin position="103"/>
        <end position="123"/>
    </location>
</feature>
<dbReference type="AlphaFoldDB" id="A0A271IW74"/>
<protein>
    <submittedName>
        <fullName evidence="2">Uncharacterized protein</fullName>
    </submittedName>
</protein>
<organism evidence="2 3">
    <name type="scientific">Rubrivirga marina</name>
    <dbReference type="NCBI Taxonomy" id="1196024"/>
    <lineage>
        <taxon>Bacteria</taxon>
        <taxon>Pseudomonadati</taxon>
        <taxon>Rhodothermota</taxon>
        <taxon>Rhodothermia</taxon>
        <taxon>Rhodothermales</taxon>
        <taxon>Rubricoccaceae</taxon>
        <taxon>Rubrivirga</taxon>
    </lineage>
</organism>
<evidence type="ECO:0000313" key="3">
    <source>
        <dbReference type="Proteomes" id="UP000216339"/>
    </source>
</evidence>
<gene>
    <name evidence="2" type="ORF">BSZ37_01330</name>
</gene>
<reference evidence="2 3" key="1">
    <citation type="submission" date="2016-11" db="EMBL/GenBank/DDBJ databases">
        <title>Study of marine rhodopsin-containing bacteria.</title>
        <authorList>
            <person name="Yoshizawa S."/>
            <person name="Kumagai Y."/>
            <person name="Kogure K."/>
        </authorList>
    </citation>
    <scope>NUCLEOTIDE SEQUENCE [LARGE SCALE GENOMIC DNA]</scope>
    <source>
        <strain evidence="2 3">SAORIC-28</strain>
    </source>
</reference>
<feature type="transmembrane region" description="Helical" evidence="1">
    <location>
        <begin position="12"/>
        <end position="31"/>
    </location>
</feature>
<sequence length="131" mass="13449">MTAPQPGDLARLTRFVATAAVVLTAGVVFATAGERPWQSVAAVVMISLLPYVVFVALARWAAGTVQAEAAVLGGLVLAVFFAVGLYVMAFVVAPGPRSASAPLAVPLFQSFAVALAGAAAAFFRWRAQRSG</sequence>
<keyword evidence="1" id="KW-0472">Membrane</keyword>
<proteinExistence type="predicted"/>
<comment type="caution">
    <text evidence="2">The sequence shown here is derived from an EMBL/GenBank/DDBJ whole genome shotgun (WGS) entry which is preliminary data.</text>
</comment>
<accession>A0A271IW74</accession>